<dbReference type="EMBL" id="JBHTJH010000005">
    <property type="protein sequence ID" value="MFD0862379.1"/>
    <property type="molecule type" value="Genomic_DNA"/>
</dbReference>
<dbReference type="Pfam" id="PF16264">
    <property type="entry name" value="SatD"/>
    <property type="match status" value="1"/>
</dbReference>
<keyword evidence="2" id="KW-1185">Reference proteome</keyword>
<proteinExistence type="predicted"/>
<accession>A0ABW3CX66</accession>
<comment type="caution">
    <text evidence="1">The sequence shown here is derived from an EMBL/GenBank/DDBJ whole genome shotgun (WGS) entry which is preliminary data.</text>
</comment>
<reference evidence="2" key="1">
    <citation type="journal article" date="2019" name="Int. J. Syst. Evol. Microbiol.">
        <title>The Global Catalogue of Microorganisms (GCM) 10K type strain sequencing project: providing services to taxonomists for standard genome sequencing and annotation.</title>
        <authorList>
            <consortium name="The Broad Institute Genomics Platform"/>
            <consortium name="The Broad Institute Genome Sequencing Center for Infectious Disease"/>
            <person name="Wu L."/>
            <person name="Ma J."/>
        </authorList>
    </citation>
    <scope>NUCLEOTIDE SEQUENCE [LARGE SCALE GENOMIC DNA]</scope>
    <source>
        <strain evidence="2">CCUG 62952</strain>
    </source>
</reference>
<name>A0ABW3CX66_9FLAO</name>
<dbReference type="InterPro" id="IPR032580">
    <property type="entry name" value="SatD"/>
</dbReference>
<dbReference type="RefSeq" id="WP_386407254.1">
    <property type="nucleotide sequence ID" value="NZ_JBHTJH010000005.1"/>
</dbReference>
<protein>
    <submittedName>
        <fullName evidence="1">SatD family protein</fullName>
    </submittedName>
</protein>
<dbReference type="Proteomes" id="UP001596978">
    <property type="component" value="Unassembled WGS sequence"/>
</dbReference>
<evidence type="ECO:0000313" key="2">
    <source>
        <dbReference type="Proteomes" id="UP001596978"/>
    </source>
</evidence>
<gene>
    <name evidence="1" type="ORF">ACFQ1M_09160</name>
</gene>
<evidence type="ECO:0000313" key="1">
    <source>
        <dbReference type="EMBL" id="MFD0862379.1"/>
    </source>
</evidence>
<organism evidence="1 2">
    <name type="scientific">Sungkyunkwania multivorans</name>
    <dbReference type="NCBI Taxonomy" id="1173618"/>
    <lineage>
        <taxon>Bacteria</taxon>
        <taxon>Pseudomonadati</taxon>
        <taxon>Bacteroidota</taxon>
        <taxon>Flavobacteriia</taxon>
        <taxon>Flavobacteriales</taxon>
        <taxon>Flavobacteriaceae</taxon>
        <taxon>Sungkyunkwania</taxon>
    </lineage>
</organism>
<sequence>MTSIITGDIINSRAALKGQDWLGKLKGVLSNYGSRPKDWDIYRGDSFQLEISVPSEVFLAAVHIKACIKTIAGLDVRIGIGIGAKDNDAERIAEANGSAFVNSGEAFDALENKRQNLLIKTSSADVDQALNTCFALTLLVMDQWTVNSAEAVKTYIENPLASQQVLGNSLGIKQNTMSERLKRSGIKEIHDFEQLVFRKELDNLLNP</sequence>